<dbReference type="InterPro" id="IPR001839">
    <property type="entry name" value="TGF-b_C"/>
</dbReference>
<dbReference type="SUPFAM" id="SSF57501">
    <property type="entry name" value="Cystine-knot cytokines"/>
    <property type="match status" value="1"/>
</dbReference>
<keyword evidence="4 9" id="KW-0732">Signal</keyword>
<feature type="chain" id="PRO_5026791274" description="TGF-beta family profile domain-containing protein" evidence="9">
    <location>
        <begin position="30"/>
        <end position="420"/>
    </location>
</feature>
<evidence type="ECO:0000256" key="1">
    <source>
        <dbReference type="ARBA" id="ARBA00004613"/>
    </source>
</evidence>
<dbReference type="InterPro" id="IPR001111">
    <property type="entry name" value="TGF-b_propeptide"/>
</dbReference>
<dbReference type="AlphaFoldDB" id="A0A6L2PKR9"/>
<keyword evidence="7" id="KW-0325">Glycoprotein</keyword>
<gene>
    <name evidence="11" type="ORF">Cfor_04220</name>
</gene>
<dbReference type="Proteomes" id="UP000502823">
    <property type="component" value="Unassembled WGS sequence"/>
</dbReference>
<dbReference type="PROSITE" id="PS51362">
    <property type="entry name" value="TGF_BETA_2"/>
    <property type="match status" value="1"/>
</dbReference>
<evidence type="ECO:0000256" key="6">
    <source>
        <dbReference type="ARBA" id="ARBA00023157"/>
    </source>
</evidence>
<evidence type="ECO:0000256" key="9">
    <source>
        <dbReference type="SAM" id="SignalP"/>
    </source>
</evidence>
<dbReference type="EMBL" id="BLKM01000329">
    <property type="protein sequence ID" value="GFG31782.1"/>
    <property type="molecule type" value="Genomic_DNA"/>
</dbReference>
<accession>A0A6L2PKR9</accession>
<dbReference type="GO" id="GO:0005125">
    <property type="term" value="F:cytokine activity"/>
    <property type="evidence" value="ECO:0007669"/>
    <property type="project" value="TreeGrafter"/>
</dbReference>
<evidence type="ECO:0000256" key="3">
    <source>
        <dbReference type="ARBA" id="ARBA00022525"/>
    </source>
</evidence>
<dbReference type="Pfam" id="PF00688">
    <property type="entry name" value="TGFb_propeptide"/>
    <property type="match status" value="1"/>
</dbReference>
<evidence type="ECO:0000313" key="12">
    <source>
        <dbReference type="Proteomes" id="UP000502823"/>
    </source>
</evidence>
<feature type="signal peptide" evidence="9">
    <location>
        <begin position="1"/>
        <end position="29"/>
    </location>
</feature>
<dbReference type="Gene3D" id="2.10.90.10">
    <property type="entry name" value="Cystine-knot cytokines"/>
    <property type="match status" value="1"/>
</dbReference>
<dbReference type="InterPro" id="IPR015615">
    <property type="entry name" value="TGF-beta-rel"/>
</dbReference>
<comment type="similarity">
    <text evidence="2 8">Belongs to the TGF-beta family.</text>
</comment>
<dbReference type="GO" id="GO:0008083">
    <property type="term" value="F:growth factor activity"/>
    <property type="evidence" value="ECO:0007669"/>
    <property type="project" value="UniProtKB-KW"/>
</dbReference>
<dbReference type="PANTHER" id="PTHR11848">
    <property type="entry name" value="TGF-BETA FAMILY"/>
    <property type="match status" value="1"/>
</dbReference>
<evidence type="ECO:0000256" key="7">
    <source>
        <dbReference type="ARBA" id="ARBA00023180"/>
    </source>
</evidence>
<keyword evidence="6" id="KW-1015">Disulfide bond</keyword>
<dbReference type="FunFam" id="2.10.90.10:FF:000001">
    <property type="entry name" value="Bone morphogenetic protein 4"/>
    <property type="match status" value="1"/>
</dbReference>
<evidence type="ECO:0000256" key="4">
    <source>
        <dbReference type="ARBA" id="ARBA00022729"/>
    </source>
</evidence>
<proteinExistence type="inferred from homology"/>
<dbReference type="InterPro" id="IPR017948">
    <property type="entry name" value="TGFb_CS"/>
</dbReference>
<feature type="domain" description="TGF-beta family profile" evidence="10">
    <location>
        <begin position="307"/>
        <end position="420"/>
    </location>
</feature>
<dbReference type="InterPro" id="IPR029034">
    <property type="entry name" value="Cystine-knot_cytokine"/>
</dbReference>
<dbReference type="InParanoid" id="A0A6L2PKR9"/>
<keyword evidence="3" id="KW-0964">Secreted</keyword>
<dbReference type="GO" id="GO:0005615">
    <property type="term" value="C:extracellular space"/>
    <property type="evidence" value="ECO:0007669"/>
    <property type="project" value="TreeGrafter"/>
</dbReference>
<organism evidence="11 12">
    <name type="scientific">Coptotermes formosanus</name>
    <name type="common">Formosan subterranean termite</name>
    <dbReference type="NCBI Taxonomy" id="36987"/>
    <lineage>
        <taxon>Eukaryota</taxon>
        <taxon>Metazoa</taxon>
        <taxon>Ecdysozoa</taxon>
        <taxon>Arthropoda</taxon>
        <taxon>Hexapoda</taxon>
        <taxon>Insecta</taxon>
        <taxon>Pterygota</taxon>
        <taxon>Neoptera</taxon>
        <taxon>Polyneoptera</taxon>
        <taxon>Dictyoptera</taxon>
        <taxon>Blattodea</taxon>
        <taxon>Blattoidea</taxon>
        <taxon>Termitoidae</taxon>
        <taxon>Rhinotermitidae</taxon>
        <taxon>Coptotermes</taxon>
    </lineage>
</organism>
<dbReference type="OrthoDB" id="5987191at2759"/>
<dbReference type="Pfam" id="PF00019">
    <property type="entry name" value="TGF_beta"/>
    <property type="match status" value="1"/>
</dbReference>
<keyword evidence="5 8" id="KW-0339">Growth factor</keyword>
<keyword evidence="12" id="KW-1185">Reference proteome</keyword>
<dbReference type="Gene3D" id="2.60.120.970">
    <property type="match status" value="1"/>
</dbReference>
<dbReference type="CDD" id="cd13767">
    <property type="entry name" value="TGF_beta_BMP9_like"/>
    <property type="match status" value="1"/>
</dbReference>
<dbReference type="PANTHER" id="PTHR11848:SF307">
    <property type="entry name" value="BONE MORPHOGENETIC PROTEIN 10"/>
    <property type="match status" value="1"/>
</dbReference>
<evidence type="ECO:0000256" key="8">
    <source>
        <dbReference type="RuleBase" id="RU000354"/>
    </source>
</evidence>
<evidence type="ECO:0000313" key="11">
    <source>
        <dbReference type="EMBL" id="GFG31782.1"/>
    </source>
</evidence>
<dbReference type="PROSITE" id="PS00250">
    <property type="entry name" value="TGF_BETA_1"/>
    <property type="match status" value="1"/>
</dbReference>
<evidence type="ECO:0000256" key="5">
    <source>
        <dbReference type="ARBA" id="ARBA00023030"/>
    </source>
</evidence>
<name>A0A6L2PKR9_COPFO</name>
<reference evidence="12" key="1">
    <citation type="submission" date="2020-01" db="EMBL/GenBank/DDBJ databases">
        <title>Draft genome sequence of the Termite Coptotermes fromosanus.</title>
        <authorList>
            <person name="Itakura S."/>
            <person name="Yosikawa Y."/>
            <person name="Umezawa K."/>
        </authorList>
    </citation>
    <scope>NUCLEOTIDE SEQUENCE [LARGE SCALE GENOMIC DNA]</scope>
</reference>
<comment type="subcellular location">
    <subcellularLocation>
        <location evidence="1">Secreted</location>
    </subcellularLocation>
</comment>
<evidence type="ECO:0000259" key="10">
    <source>
        <dbReference type="PROSITE" id="PS51362"/>
    </source>
</evidence>
<dbReference type="SMART" id="SM00204">
    <property type="entry name" value="TGFB"/>
    <property type="match status" value="1"/>
</dbReference>
<evidence type="ECO:0000256" key="2">
    <source>
        <dbReference type="ARBA" id="ARBA00006656"/>
    </source>
</evidence>
<comment type="caution">
    <text evidence="11">The sequence shown here is derived from an EMBL/GenBank/DDBJ whole genome shotgun (WGS) entry which is preliminary data.</text>
</comment>
<protein>
    <recommendedName>
        <fullName evidence="10">TGF-beta family profile domain-containing protein</fullName>
    </recommendedName>
</protein>
<sequence length="420" mass="47414">MWWQSSVVLALISLFCTWLWIVQLPPTETQNVITTKVEVSVIGNAVTSETTNNSKKNIFKSTDKRFGTADIHKKKHLHKVPQFMLDLYEQATAIGHSGRTGSGRLIPDVVRGLTPRTTASVLEPDSSLKVPTGDRRHLLVFDVPRSSYGETLQSAELRLLLTTVQRQPGLAPDGETGAERLVHVHLLDERTGLLELGVRHVFQRRGDTWFSFNVTAAVMRPKPRTQLRLLVHIRATGPRNQVDLALVVNPHEGRQYQDVQPLLLLSYSALTVVPHHVIRNKRDAEDYEEESNNIWDDDRAPAGTGLQAKRAKRQRNTCRRRPLYIDFSEIHYDTWIVAPNGYEAFQCTGKCFFPVSEHLSPTKHAIVQTLLHSVSPGKVSRACCVPTRLEPISVLYVDQKGVLTYRFSYQDMVVAECGCR</sequence>